<reference evidence="2 3" key="1">
    <citation type="submission" date="2018-10" db="EMBL/GenBank/DDBJ databases">
        <title>Transmission dynamics of multidrug resistant bacteria on intensive care unit surfaces.</title>
        <authorList>
            <person name="D'Souza A.W."/>
            <person name="Potter R.F."/>
            <person name="Wallace M."/>
            <person name="Shupe A."/>
            <person name="Patel S."/>
            <person name="Sun S."/>
            <person name="Gul D."/>
            <person name="Kwon J.H."/>
            <person name="Andleeb S."/>
            <person name="Burnham C.-A.D."/>
            <person name="Dantas G."/>
        </authorList>
    </citation>
    <scope>NUCLEOTIDE SEQUENCE [LARGE SCALE GENOMIC DNA]</scope>
    <source>
        <strain evidence="2 3">WF_348</strain>
    </source>
</reference>
<gene>
    <name evidence="2" type="ORF">EGI89_11330</name>
</gene>
<dbReference type="Proteomes" id="UP000267844">
    <property type="component" value="Unassembled WGS sequence"/>
</dbReference>
<keyword evidence="1" id="KW-0472">Membrane</keyword>
<evidence type="ECO:0000313" key="2">
    <source>
        <dbReference type="EMBL" id="RRT89654.1"/>
    </source>
</evidence>
<protein>
    <submittedName>
        <fullName evidence="2">Uncharacterized protein</fullName>
    </submittedName>
</protein>
<comment type="caution">
    <text evidence="2">The sequence shown here is derived from an EMBL/GenBank/DDBJ whole genome shotgun (WGS) entry which is preliminary data.</text>
</comment>
<feature type="transmembrane region" description="Helical" evidence="1">
    <location>
        <begin position="21"/>
        <end position="43"/>
    </location>
</feature>
<keyword evidence="1" id="KW-1133">Transmembrane helix</keyword>
<dbReference type="EMBL" id="RHPO01000027">
    <property type="protein sequence ID" value="RRT89654.1"/>
    <property type="molecule type" value="Genomic_DNA"/>
</dbReference>
<evidence type="ECO:0000256" key="1">
    <source>
        <dbReference type="SAM" id="Phobius"/>
    </source>
</evidence>
<evidence type="ECO:0000313" key="3">
    <source>
        <dbReference type="Proteomes" id="UP000267844"/>
    </source>
</evidence>
<dbReference type="AlphaFoldDB" id="A0A3R8SS93"/>
<accession>A0A3R8SS93</accession>
<keyword evidence="1" id="KW-0812">Transmembrane</keyword>
<sequence length="70" mass="8351">MSFGEAYPKKHLKLKGGAMVWLRYSFSLFSFLPFIFYSFPVYFNYWYSYALRGRASKKTKQKKMPTVVSQ</sequence>
<proteinExistence type="predicted"/>
<name>A0A3R8SS93_9FLAO</name>
<organism evidence="2 3">
    <name type="scientific">Empedobacter falsenii</name>
    <dbReference type="NCBI Taxonomy" id="343874"/>
    <lineage>
        <taxon>Bacteria</taxon>
        <taxon>Pseudomonadati</taxon>
        <taxon>Bacteroidota</taxon>
        <taxon>Flavobacteriia</taxon>
        <taxon>Flavobacteriales</taxon>
        <taxon>Weeksellaceae</taxon>
        <taxon>Empedobacter</taxon>
    </lineage>
</organism>